<keyword evidence="1" id="KW-0547">Nucleotide-binding</keyword>
<dbReference type="InterPro" id="IPR020850">
    <property type="entry name" value="GED_dom"/>
</dbReference>
<keyword evidence="2" id="KW-0342">GTP-binding</keyword>
<keyword evidence="7" id="KW-1185">Reference proteome</keyword>
<evidence type="ECO:0000256" key="1">
    <source>
        <dbReference type="ARBA" id="ARBA00022741"/>
    </source>
</evidence>
<feature type="region of interest" description="Disordered" evidence="4">
    <location>
        <begin position="597"/>
        <end position="619"/>
    </location>
</feature>
<dbReference type="InterPro" id="IPR000375">
    <property type="entry name" value="Dynamin_stalk"/>
</dbReference>
<dbReference type="GeneID" id="8101231"/>
<dbReference type="VEuPathDB" id="FungiDB:TSTA_074130"/>
<dbReference type="Proteomes" id="UP000001745">
    <property type="component" value="Unassembled WGS sequence"/>
</dbReference>
<evidence type="ECO:0000256" key="3">
    <source>
        <dbReference type="SAM" id="Coils"/>
    </source>
</evidence>
<proteinExistence type="predicted"/>
<dbReference type="GO" id="GO:0016020">
    <property type="term" value="C:membrane"/>
    <property type="evidence" value="ECO:0007669"/>
    <property type="project" value="TreeGrafter"/>
</dbReference>
<protein>
    <submittedName>
        <fullName evidence="6">Dynamin, putative</fullName>
    </submittedName>
</protein>
<feature type="domain" description="GED" evidence="5">
    <location>
        <begin position="639"/>
        <end position="730"/>
    </location>
</feature>
<dbReference type="PANTHER" id="PTHR11566">
    <property type="entry name" value="DYNAMIN"/>
    <property type="match status" value="1"/>
</dbReference>
<reference evidence="7" key="1">
    <citation type="journal article" date="2015" name="Genome Announc.">
        <title>Genome sequence of the AIDS-associated pathogen Penicillium marneffei (ATCC18224) and its near taxonomic relative Talaromyces stipitatus (ATCC10500).</title>
        <authorList>
            <person name="Nierman W.C."/>
            <person name="Fedorova-Abrams N.D."/>
            <person name="Andrianopoulos A."/>
        </authorList>
    </citation>
    <scope>NUCLEOTIDE SEQUENCE [LARGE SCALE GENOMIC DNA]</scope>
    <source>
        <strain evidence="7">ATCC 10500 / CBS 375.48 / QM 6759 / NRRL 1006</strain>
    </source>
</reference>
<feature type="coiled-coil region" evidence="3">
    <location>
        <begin position="349"/>
        <end position="376"/>
    </location>
</feature>
<accession>B8LUT8</accession>
<dbReference type="Gene3D" id="3.40.50.300">
    <property type="entry name" value="P-loop containing nucleotide triphosphate hydrolases"/>
    <property type="match status" value="1"/>
</dbReference>
<gene>
    <name evidence="6" type="ORF">TSTA_074130</name>
</gene>
<dbReference type="PhylomeDB" id="B8LUT8"/>
<dbReference type="Pfam" id="PF01031">
    <property type="entry name" value="Dynamin_M"/>
    <property type="match status" value="1"/>
</dbReference>
<dbReference type="EMBL" id="EQ962652">
    <property type="protein sequence ID" value="EED24030.1"/>
    <property type="molecule type" value="Genomic_DNA"/>
</dbReference>
<dbReference type="CDD" id="cd08771">
    <property type="entry name" value="DLP_1"/>
    <property type="match status" value="1"/>
</dbReference>
<dbReference type="GO" id="GO:0005525">
    <property type="term" value="F:GTP binding"/>
    <property type="evidence" value="ECO:0007669"/>
    <property type="project" value="InterPro"/>
</dbReference>
<dbReference type="RefSeq" id="XP_002341417.1">
    <property type="nucleotide sequence ID" value="XM_002341376.1"/>
</dbReference>
<evidence type="ECO:0000313" key="7">
    <source>
        <dbReference type="Proteomes" id="UP000001745"/>
    </source>
</evidence>
<dbReference type="Gene3D" id="1.20.120.1240">
    <property type="entry name" value="Dynamin, middle domain"/>
    <property type="match status" value="1"/>
</dbReference>
<dbReference type="eggNOG" id="KOG0446">
    <property type="taxonomic scope" value="Eukaryota"/>
</dbReference>
<dbReference type="GO" id="GO:0005874">
    <property type="term" value="C:microtubule"/>
    <property type="evidence" value="ECO:0007669"/>
    <property type="project" value="TreeGrafter"/>
</dbReference>
<dbReference type="GO" id="GO:0000266">
    <property type="term" value="P:mitochondrial fission"/>
    <property type="evidence" value="ECO:0007669"/>
    <property type="project" value="TreeGrafter"/>
</dbReference>
<dbReference type="GO" id="GO:0016559">
    <property type="term" value="P:peroxisome fission"/>
    <property type="evidence" value="ECO:0007669"/>
    <property type="project" value="TreeGrafter"/>
</dbReference>
<dbReference type="InterPro" id="IPR045063">
    <property type="entry name" value="Dynamin_N"/>
</dbReference>
<dbReference type="HOGENOM" id="CLU_008964_7_2_1"/>
<keyword evidence="3" id="KW-0175">Coiled coil</keyword>
<name>B8LUT8_TALSN</name>
<dbReference type="GO" id="GO:0005739">
    <property type="term" value="C:mitochondrion"/>
    <property type="evidence" value="ECO:0007669"/>
    <property type="project" value="TreeGrafter"/>
</dbReference>
<dbReference type="GO" id="GO:0006897">
    <property type="term" value="P:endocytosis"/>
    <property type="evidence" value="ECO:0007669"/>
    <property type="project" value="TreeGrafter"/>
</dbReference>
<evidence type="ECO:0000259" key="5">
    <source>
        <dbReference type="PROSITE" id="PS51388"/>
    </source>
</evidence>
<dbReference type="InterPro" id="IPR022812">
    <property type="entry name" value="Dynamin"/>
</dbReference>
<dbReference type="InParanoid" id="B8LUT8"/>
<evidence type="ECO:0000256" key="2">
    <source>
        <dbReference type="ARBA" id="ARBA00023134"/>
    </source>
</evidence>
<organism evidence="6 7">
    <name type="scientific">Talaromyces stipitatus (strain ATCC 10500 / CBS 375.48 / QM 6759 / NRRL 1006)</name>
    <name type="common">Penicillium stipitatum</name>
    <dbReference type="NCBI Taxonomy" id="441959"/>
    <lineage>
        <taxon>Eukaryota</taxon>
        <taxon>Fungi</taxon>
        <taxon>Dikarya</taxon>
        <taxon>Ascomycota</taxon>
        <taxon>Pezizomycotina</taxon>
        <taxon>Eurotiomycetes</taxon>
        <taxon>Eurotiomycetidae</taxon>
        <taxon>Eurotiales</taxon>
        <taxon>Trichocomaceae</taxon>
        <taxon>Talaromyces</taxon>
        <taxon>Talaromyces sect. Talaromyces</taxon>
    </lineage>
</organism>
<dbReference type="PROSITE" id="PS51388">
    <property type="entry name" value="GED"/>
    <property type="match status" value="1"/>
</dbReference>
<evidence type="ECO:0000256" key="4">
    <source>
        <dbReference type="SAM" id="MobiDB-lite"/>
    </source>
</evidence>
<dbReference type="SUPFAM" id="SSF52540">
    <property type="entry name" value="P-loop containing nucleoside triphosphate hydrolases"/>
    <property type="match status" value="1"/>
</dbReference>
<dbReference type="STRING" id="441959.B8LUT8"/>
<evidence type="ECO:0000313" key="6">
    <source>
        <dbReference type="EMBL" id="EED24030.1"/>
    </source>
</evidence>
<dbReference type="GO" id="GO:0048312">
    <property type="term" value="P:intracellular distribution of mitochondria"/>
    <property type="evidence" value="ECO:0007669"/>
    <property type="project" value="TreeGrafter"/>
</dbReference>
<dbReference type="PANTHER" id="PTHR11566:SF146">
    <property type="entry name" value="FAMILY GTPASE, PUTATIVE (AFU_ORTHOLOGUE AFUA_4G14300)-RELATED"/>
    <property type="match status" value="1"/>
</dbReference>
<dbReference type="GO" id="GO:0003924">
    <property type="term" value="F:GTPase activity"/>
    <property type="evidence" value="ECO:0007669"/>
    <property type="project" value="InterPro"/>
</dbReference>
<dbReference type="Pfam" id="PF00350">
    <property type="entry name" value="Dynamin_N"/>
    <property type="match status" value="1"/>
</dbReference>
<dbReference type="AlphaFoldDB" id="B8LUT8"/>
<dbReference type="OMA" id="KQSAHWE"/>
<dbReference type="InterPro" id="IPR001401">
    <property type="entry name" value="Dynamin_GTPase"/>
</dbReference>
<dbReference type="GO" id="GO:0008017">
    <property type="term" value="F:microtubule binding"/>
    <property type="evidence" value="ECO:0007669"/>
    <property type="project" value="TreeGrafter"/>
</dbReference>
<dbReference type="InterPro" id="IPR027417">
    <property type="entry name" value="P-loop_NTPase"/>
</dbReference>
<dbReference type="PRINTS" id="PR00195">
    <property type="entry name" value="DYNAMIN"/>
</dbReference>
<sequence length="730" mass="83537">MGVPTNESNAGKRIRHFVGVESSKQLAFIDDLHRLGLSRTVDLPELIVVGDQNTGKSSVLQAITEISFPVESALCTRFPIKISFRQTPGTSTSVQAEIIPGRKTQDDDEFLERIKDFRFTSDELSANAMNQIIKEATERIFGDDNGAGQTLSDAILRIERSGPNEMHWTIVDLPGLVQNRGESSLASKRAMTNGKSGIHTDNAKIAKDLVRSFLENERNIVLWVVDDTDIERHKTLELFEEIPGLQSRTIGVLTKCDRKQETSDNWMVKLLRNEPSTKNHLEQGWFGLRNRKPIEADISDQERDQNEADLFEKLEWAGVRKSQTGIKALMDHIDKERRSRIQESMPRIIGEIRDNLRNCEAELENLGEVRDNTSAERLYVLRFCNELQKMADSALRARYQDIPSDDPRAMLRFQVTERLRRFQEELGDLNRIDPRVGFTGWEIDCTLNQLTNLSPNPENWMKPIATSNGENIYKAIYCESRVCQGTNLPGTISPEVEEKIFRKQSAHWRDIAFDLVNDIKNLVEESHDVFLRIAIPDSRTRGEMMATISKTREAWDAEIDAALEELIDDQQKRPTMTLQPYFLMESQRFNNDLESQVEQSRRNAGVRGTPGKPPEAQGVEGIVGPEHRRAQMPLEVTQIFHLRKRLEVYYGIAMNRFVDNVAMQVVERHVLGPNSPILTISTKRLVDLSDEELHRIAGEDESVTRQRARLNKDRSSYKQALAQWDQVRYF</sequence>
<dbReference type="SMART" id="SM00053">
    <property type="entry name" value="DYNc"/>
    <property type="match status" value="1"/>
</dbReference>
<dbReference type="OrthoDB" id="415706at2759"/>